<reference evidence="2" key="2">
    <citation type="submission" date="2023-03" db="EMBL/GenBank/DDBJ databases">
        <authorList>
            <person name="Inwood S.N."/>
            <person name="Skelly J.G."/>
            <person name="Guhlin J."/>
            <person name="Harrop T.W.R."/>
            <person name="Goldson S.G."/>
            <person name="Dearden P.K."/>
        </authorList>
    </citation>
    <scope>NUCLEOTIDE SEQUENCE</scope>
    <source>
        <strain evidence="2">Lincoln</strain>
        <tissue evidence="2">Whole body</tissue>
    </source>
</reference>
<sequence length="190" mass="21502">MNKLITKNYKISKVVHDKGKICKQKVIDKRSKAIAARSEKKISQKHKHLKDIYVGAVHAGVGCTSLNKIISCLNIPTISPKLFKKYEREVGPAIEEAAKESCKRSAEEERRSIVENVEKLCEELSEEISQKVYGDLIILKPTQKMMIGLSLSYDNRPILERRLREEFVIGPRLAGHQMLTSAQDCRLSIG</sequence>
<dbReference type="AlphaFoldDB" id="A0AA39F2B9"/>
<name>A0AA39F2B9_MICHY</name>
<dbReference type="EMBL" id="JAQQBR010001835">
    <property type="protein sequence ID" value="KAK0161642.1"/>
    <property type="molecule type" value="Genomic_DNA"/>
</dbReference>
<dbReference type="Pfam" id="PF20700">
    <property type="entry name" value="Mutator"/>
    <property type="match status" value="1"/>
</dbReference>
<evidence type="ECO:0000313" key="2">
    <source>
        <dbReference type="EMBL" id="KAK0161642.1"/>
    </source>
</evidence>
<comment type="caution">
    <text evidence="2">The sequence shown here is derived from an EMBL/GenBank/DDBJ whole genome shotgun (WGS) entry which is preliminary data.</text>
</comment>
<evidence type="ECO:0000313" key="3">
    <source>
        <dbReference type="Proteomes" id="UP001168972"/>
    </source>
</evidence>
<proteinExistence type="predicted"/>
<organism evidence="2 3">
    <name type="scientific">Microctonus hyperodae</name>
    <name type="common">Parasitoid wasp</name>
    <dbReference type="NCBI Taxonomy" id="165561"/>
    <lineage>
        <taxon>Eukaryota</taxon>
        <taxon>Metazoa</taxon>
        <taxon>Ecdysozoa</taxon>
        <taxon>Arthropoda</taxon>
        <taxon>Hexapoda</taxon>
        <taxon>Insecta</taxon>
        <taxon>Pterygota</taxon>
        <taxon>Neoptera</taxon>
        <taxon>Endopterygota</taxon>
        <taxon>Hymenoptera</taxon>
        <taxon>Apocrita</taxon>
        <taxon>Ichneumonoidea</taxon>
        <taxon>Braconidae</taxon>
        <taxon>Euphorinae</taxon>
        <taxon>Microctonus</taxon>
    </lineage>
</organism>
<gene>
    <name evidence="2" type="ORF">PV327_010095</name>
</gene>
<reference evidence="2" key="1">
    <citation type="journal article" date="2023" name="bioRxiv">
        <title>Scaffold-level genome assemblies of two parasitoid biocontrol wasps reveal the parthenogenesis mechanism and an associated novel virus.</title>
        <authorList>
            <person name="Inwood S."/>
            <person name="Skelly J."/>
            <person name="Guhlin J."/>
            <person name="Harrop T."/>
            <person name="Goldson S."/>
            <person name="Dearden P."/>
        </authorList>
    </citation>
    <scope>NUCLEOTIDE SEQUENCE</scope>
    <source>
        <strain evidence="2">Lincoln</strain>
        <tissue evidence="2">Whole body</tissue>
    </source>
</reference>
<feature type="domain" description="Mutator-like transposase" evidence="1">
    <location>
        <begin position="34"/>
        <end position="135"/>
    </location>
</feature>
<protein>
    <recommendedName>
        <fullName evidence="1">Mutator-like transposase domain-containing protein</fullName>
    </recommendedName>
</protein>
<keyword evidence="3" id="KW-1185">Reference proteome</keyword>
<evidence type="ECO:0000259" key="1">
    <source>
        <dbReference type="Pfam" id="PF20700"/>
    </source>
</evidence>
<accession>A0AA39F2B9</accession>
<dbReference type="InterPro" id="IPR049012">
    <property type="entry name" value="Mutator_transp_dom"/>
</dbReference>
<dbReference type="Proteomes" id="UP001168972">
    <property type="component" value="Unassembled WGS sequence"/>
</dbReference>